<dbReference type="AlphaFoldDB" id="A0A833SDC7"/>
<protein>
    <submittedName>
        <fullName evidence="1">Uncharacterized protein</fullName>
    </submittedName>
</protein>
<dbReference type="EMBL" id="JAACNO010000115">
    <property type="protein sequence ID" value="KAF4149868.1"/>
    <property type="molecule type" value="Genomic_DNA"/>
</dbReference>
<evidence type="ECO:0000313" key="3">
    <source>
        <dbReference type="Proteomes" id="UP000602510"/>
    </source>
</evidence>
<evidence type="ECO:0000313" key="2">
    <source>
        <dbReference type="EMBL" id="KAF4149868.1"/>
    </source>
</evidence>
<proteinExistence type="predicted"/>
<reference evidence="1" key="1">
    <citation type="submission" date="2020-04" db="EMBL/GenBank/DDBJ databases">
        <title>Hybrid Assembly of Korean Phytophthora infestans isolates.</title>
        <authorList>
            <person name="Prokchorchik M."/>
            <person name="Lee Y."/>
            <person name="Seo J."/>
            <person name="Cho J.-H."/>
            <person name="Park Y.-E."/>
            <person name="Jang D.-C."/>
            <person name="Im J.-S."/>
            <person name="Choi J.-G."/>
            <person name="Park H.-J."/>
            <person name="Lee G.-B."/>
            <person name="Lee Y.-G."/>
            <person name="Hong S.-Y."/>
            <person name="Cho K."/>
            <person name="Sohn K.H."/>
        </authorList>
    </citation>
    <scope>NUCLEOTIDE SEQUENCE</scope>
    <source>
        <strain evidence="1">KR_1_A1</strain>
        <strain evidence="2">KR_2_A2</strain>
    </source>
</reference>
<dbReference type="EMBL" id="WSZM01000018">
    <property type="protein sequence ID" value="KAF4046317.1"/>
    <property type="molecule type" value="Genomic_DNA"/>
</dbReference>
<sequence>MTDDHGSFSLLAKLLIANNARPSQQRTPLTLPLIHSKQSVKDPRRIAAECSPRFEGACDLTPQRIKH</sequence>
<gene>
    <name evidence="1" type="ORF">GN244_ATG01244</name>
    <name evidence="2" type="ORF">GN958_ATG00941</name>
</gene>
<keyword evidence="3" id="KW-1185">Reference proteome</keyword>
<accession>A0A833SDC7</accession>
<name>A0A833SDC7_PHYIN</name>
<dbReference type="Proteomes" id="UP000602510">
    <property type="component" value="Unassembled WGS sequence"/>
</dbReference>
<organism evidence="1 3">
    <name type="scientific">Phytophthora infestans</name>
    <name type="common">Potato late blight agent</name>
    <name type="synonym">Botrytis infestans</name>
    <dbReference type="NCBI Taxonomy" id="4787"/>
    <lineage>
        <taxon>Eukaryota</taxon>
        <taxon>Sar</taxon>
        <taxon>Stramenopiles</taxon>
        <taxon>Oomycota</taxon>
        <taxon>Peronosporomycetes</taxon>
        <taxon>Peronosporales</taxon>
        <taxon>Peronosporaceae</taxon>
        <taxon>Phytophthora</taxon>
    </lineage>
</organism>
<comment type="caution">
    <text evidence="1">The sequence shown here is derived from an EMBL/GenBank/DDBJ whole genome shotgun (WGS) entry which is preliminary data.</text>
</comment>
<dbReference type="Proteomes" id="UP000704712">
    <property type="component" value="Unassembled WGS sequence"/>
</dbReference>
<evidence type="ECO:0000313" key="1">
    <source>
        <dbReference type="EMBL" id="KAF4046317.1"/>
    </source>
</evidence>